<evidence type="ECO:0000313" key="7">
    <source>
        <dbReference type="Proteomes" id="UP001220022"/>
    </source>
</evidence>
<evidence type="ECO:0000256" key="2">
    <source>
        <dbReference type="ARBA" id="ARBA00022741"/>
    </source>
</evidence>
<dbReference type="SMART" id="SM00382">
    <property type="entry name" value="AAA"/>
    <property type="match status" value="1"/>
</dbReference>
<sequence>MPSTATADGEAALAQPAGKAQVPAAGRRTSQQISSDLAFLARALKAPALLEAADRLGERARTESWTHAEYLVACLQREVAARESHGGEARVRAARFPSIKTLEELDVTHLRGLTRQQLSHLGTLDFIAGKENVVFLGPPGTGKTHLAIGLGVRACQAGHRVAFATAAEWVDRLAAAHQAGNLSAELTRLGRYPLIVVDEVGYIPFESEAANLFFQLISNRYEHASVIVTSNKPFGRWGEVFGDETVAAAMIDRLVHHAEVHSLKGDSYRMRGRELGRVPTDNDTD</sequence>
<dbReference type="Gene3D" id="3.40.50.300">
    <property type="entry name" value="P-loop containing nucleotide triphosphate hydrolases"/>
    <property type="match status" value="1"/>
</dbReference>
<dbReference type="EMBL" id="JARHTQ010000081">
    <property type="protein sequence ID" value="MDF2261622.1"/>
    <property type="molecule type" value="Genomic_DNA"/>
</dbReference>
<dbReference type="InterPro" id="IPR028350">
    <property type="entry name" value="DNAC/IstB-like"/>
</dbReference>
<dbReference type="SUPFAM" id="SSF52540">
    <property type="entry name" value="P-loop containing nucleoside triphosphate hydrolases"/>
    <property type="match status" value="1"/>
</dbReference>
<feature type="domain" description="AAA+ ATPase" evidence="5">
    <location>
        <begin position="129"/>
        <end position="261"/>
    </location>
</feature>
<comment type="caution">
    <text evidence="6">The sequence shown here is derived from an EMBL/GenBank/DDBJ whole genome shotgun (WGS) entry which is preliminary data.</text>
</comment>
<dbReference type="InterPro" id="IPR047661">
    <property type="entry name" value="IstB"/>
</dbReference>
<evidence type="ECO:0000256" key="4">
    <source>
        <dbReference type="SAM" id="MobiDB-lite"/>
    </source>
</evidence>
<dbReference type="NCBIfam" id="NF005098">
    <property type="entry name" value="PRK06526.1"/>
    <property type="match status" value="1"/>
</dbReference>
<evidence type="ECO:0000259" key="5">
    <source>
        <dbReference type="SMART" id="SM00382"/>
    </source>
</evidence>
<comment type="similarity">
    <text evidence="1">Belongs to the IS21/IS1162 putative ATP-binding protein family.</text>
</comment>
<keyword evidence="7" id="KW-1185">Reference proteome</keyword>
<evidence type="ECO:0000313" key="6">
    <source>
        <dbReference type="EMBL" id="MDF2261622.1"/>
    </source>
</evidence>
<dbReference type="Proteomes" id="UP001220022">
    <property type="component" value="Unassembled WGS sequence"/>
</dbReference>
<feature type="region of interest" description="Disordered" evidence="4">
    <location>
        <begin position="1"/>
        <end position="27"/>
    </location>
</feature>
<proteinExistence type="inferred from homology"/>
<keyword evidence="3" id="KW-0067">ATP-binding</keyword>
<dbReference type="InterPro" id="IPR002611">
    <property type="entry name" value="IstB_ATP-bd"/>
</dbReference>
<name>A0ABT5ZCQ2_9ACTN</name>
<dbReference type="InterPro" id="IPR003593">
    <property type="entry name" value="AAA+_ATPase"/>
</dbReference>
<dbReference type="RefSeq" id="WP_275823446.1">
    <property type="nucleotide sequence ID" value="NZ_BAAANM010000083.1"/>
</dbReference>
<protein>
    <submittedName>
        <fullName evidence="6">IS21-like element helper ATPase IstB</fullName>
    </submittedName>
</protein>
<evidence type="ECO:0000256" key="1">
    <source>
        <dbReference type="ARBA" id="ARBA00008059"/>
    </source>
</evidence>
<evidence type="ECO:0000256" key="3">
    <source>
        <dbReference type="ARBA" id="ARBA00022840"/>
    </source>
</evidence>
<dbReference type="PANTHER" id="PTHR30050">
    <property type="entry name" value="CHROMOSOMAL REPLICATION INITIATOR PROTEIN DNAA"/>
    <property type="match status" value="1"/>
</dbReference>
<dbReference type="PANTHER" id="PTHR30050:SF4">
    <property type="entry name" value="ATP-BINDING PROTEIN RV3427C IN INSERTION SEQUENCE-RELATED"/>
    <property type="match status" value="1"/>
</dbReference>
<reference evidence="6 7" key="1">
    <citation type="submission" date="2023-03" db="EMBL/GenBank/DDBJ databases">
        <title>Draft genome sequence of type strain Streptomyces ferralitis JCM 14344.</title>
        <authorList>
            <person name="Klaysubun C."/>
            <person name="Duangmal K."/>
        </authorList>
    </citation>
    <scope>NUCLEOTIDE SEQUENCE [LARGE SCALE GENOMIC DNA]</scope>
    <source>
        <strain evidence="6 7">JCM 14344</strain>
    </source>
</reference>
<keyword evidence="2" id="KW-0547">Nucleotide-binding</keyword>
<accession>A0ABT5ZCQ2</accession>
<dbReference type="CDD" id="cd00009">
    <property type="entry name" value="AAA"/>
    <property type="match status" value="1"/>
</dbReference>
<dbReference type="PIRSF" id="PIRSF003073">
    <property type="entry name" value="DNAC_TnpB_IstB"/>
    <property type="match status" value="1"/>
</dbReference>
<dbReference type="NCBIfam" id="NF038214">
    <property type="entry name" value="IS21_help_AAA"/>
    <property type="match status" value="1"/>
</dbReference>
<dbReference type="Pfam" id="PF01695">
    <property type="entry name" value="IstB_IS21"/>
    <property type="match status" value="1"/>
</dbReference>
<organism evidence="6 7">
    <name type="scientific">Streptantibioticus ferralitis</name>
    <dbReference type="NCBI Taxonomy" id="236510"/>
    <lineage>
        <taxon>Bacteria</taxon>
        <taxon>Bacillati</taxon>
        <taxon>Actinomycetota</taxon>
        <taxon>Actinomycetes</taxon>
        <taxon>Kitasatosporales</taxon>
        <taxon>Streptomycetaceae</taxon>
        <taxon>Streptantibioticus</taxon>
    </lineage>
</organism>
<gene>
    <name evidence="6" type="primary">istB</name>
    <name evidence="6" type="ORF">P2L57_39730</name>
</gene>
<dbReference type="InterPro" id="IPR027417">
    <property type="entry name" value="P-loop_NTPase"/>
</dbReference>